<evidence type="ECO:0000313" key="3">
    <source>
        <dbReference type="Proteomes" id="UP000887572"/>
    </source>
</evidence>
<feature type="region of interest" description="Disordered" evidence="1">
    <location>
        <begin position="25"/>
        <end position="48"/>
    </location>
</feature>
<keyword evidence="2" id="KW-0732">Signal</keyword>
<accession>A0A914H6Q4</accession>
<dbReference type="WBParaSite" id="Gr19_v10_g14524.t1">
    <property type="protein sequence ID" value="Gr19_v10_g14524.t1"/>
    <property type="gene ID" value="Gr19_v10_g14524"/>
</dbReference>
<dbReference type="Proteomes" id="UP000887572">
    <property type="component" value="Unplaced"/>
</dbReference>
<protein>
    <submittedName>
        <fullName evidence="4">Uncharacterized protein</fullName>
    </submittedName>
</protein>
<evidence type="ECO:0000256" key="1">
    <source>
        <dbReference type="SAM" id="MobiDB-lite"/>
    </source>
</evidence>
<proteinExistence type="predicted"/>
<organism evidence="3 4">
    <name type="scientific">Globodera rostochiensis</name>
    <name type="common">Golden nematode worm</name>
    <name type="synonym">Heterodera rostochiensis</name>
    <dbReference type="NCBI Taxonomy" id="31243"/>
    <lineage>
        <taxon>Eukaryota</taxon>
        <taxon>Metazoa</taxon>
        <taxon>Ecdysozoa</taxon>
        <taxon>Nematoda</taxon>
        <taxon>Chromadorea</taxon>
        <taxon>Rhabditida</taxon>
        <taxon>Tylenchina</taxon>
        <taxon>Tylenchomorpha</taxon>
        <taxon>Tylenchoidea</taxon>
        <taxon>Heteroderidae</taxon>
        <taxon>Heteroderinae</taxon>
        <taxon>Globodera</taxon>
    </lineage>
</organism>
<keyword evidence="3" id="KW-1185">Reference proteome</keyword>
<evidence type="ECO:0000313" key="4">
    <source>
        <dbReference type="WBParaSite" id="Gr19_v10_g14524.t1"/>
    </source>
</evidence>
<feature type="chain" id="PRO_5036834148" evidence="2">
    <location>
        <begin position="22"/>
        <end position="236"/>
    </location>
</feature>
<feature type="signal peptide" evidence="2">
    <location>
        <begin position="1"/>
        <end position="21"/>
    </location>
</feature>
<dbReference type="AlphaFoldDB" id="A0A914H6Q4"/>
<reference evidence="4" key="1">
    <citation type="submission" date="2022-11" db="UniProtKB">
        <authorList>
            <consortium name="WormBaseParasite"/>
        </authorList>
    </citation>
    <scope>IDENTIFICATION</scope>
</reference>
<evidence type="ECO:0000256" key="2">
    <source>
        <dbReference type="SAM" id="SignalP"/>
    </source>
</evidence>
<name>A0A914H6Q4_GLORO</name>
<sequence>MHPKAVIVLLLVLALCHCCVGGPKPNKGKGKASEANSSKRKAEAPSSTGCCFSFPPEATDAYNRVEMNMKQQPGDTHKLPTNNESGYKGGWEVKRKLILPTILDPNFKLQFFDKNMRDLYTRWLVEELSDGVETMNVVPTNIDSEVQTITSNSTGVVSNILDEFVQDNPFESADNAVTQLESMKQQPVDNDNLNTRNSLGYMGMPAHTQKNEAAATGRRIDYKIIQQVIGINPKVL</sequence>